<comment type="similarity">
    <text evidence="2 7">Belongs to the PRP38 family.</text>
</comment>
<comment type="caution">
    <text evidence="9">The sequence shown here is derived from an EMBL/GenBank/DDBJ whole genome shotgun (WGS) entry which is preliminary data.</text>
</comment>
<evidence type="ECO:0000313" key="9">
    <source>
        <dbReference type="EMBL" id="KAJ1914657.1"/>
    </source>
</evidence>
<reference evidence="9" key="1">
    <citation type="submission" date="2022-07" db="EMBL/GenBank/DDBJ databases">
        <title>Phylogenomic reconstructions and comparative analyses of Kickxellomycotina fungi.</title>
        <authorList>
            <person name="Reynolds N.K."/>
            <person name="Stajich J.E."/>
            <person name="Barry K."/>
            <person name="Grigoriev I.V."/>
            <person name="Crous P."/>
            <person name="Smith M.E."/>
        </authorList>
    </citation>
    <scope>NUCLEOTIDE SEQUENCE</scope>
    <source>
        <strain evidence="9">NBRC 100468</strain>
    </source>
</reference>
<evidence type="ECO:0000256" key="7">
    <source>
        <dbReference type="RuleBase" id="RU367025"/>
    </source>
</evidence>
<keyword evidence="3 7" id="KW-0507">mRNA processing</keyword>
<organism evidence="9 10">
    <name type="scientific">Mycoemilia scoparia</name>
    <dbReference type="NCBI Taxonomy" id="417184"/>
    <lineage>
        <taxon>Eukaryota</taxon>
        <taxon>Fungi</taxon>
        <taxon>Fungi incertae sedis</taxon>
        <taxon>Zoopagomycota</taxon>
        <taxon>Kickxellomycotina</taxon>
        <taxon>Kickxellomycetes</taxon>
        <taxon>Kickxellales</taxon>
        <taxon>Kickxellaceae</taxon>
        <taxon>Mycoemilia</taxon>
    </lineage>
</organism>
<dbReference type="AlphaFoldDB" id="A0A9W7ZWH1"/>
<evidence type="ECO:0000256" key="6">
    <source>
        <dbReference type="ARBA" id="ARBA00023242"/>
    </source>
</evidence>
<dbReference type="Pfam" id="PF03371">
    <property type="entry name" value="PRP38"/>
    <property type="match status" value="1"/>
</dbReference>
<dbReference type="InterPro" id="IPR005037">
    <property type="entry name" value="PRP38"/>
</dbReference>
<dbReference type="GO" id="GO:0000398">
    <property type="term" value="P:mRNA splicing, via spliceosome"/>
    <property type="evidence" value="ECO:0007669"/>
    <property type="project" value="UniProtKB-UniRule"/>
</dbReference>
<sequence>MPDGSFMLICMDEFIEQLLSPNHDNRVCGIVMPIIPRRITLEDNGELLPRVSQLEKKKKESDTDTSSDDDSDSSSNDD</sequence>
<accession>A0A9W7ZWH1</accession>
<comment type="subcellular location">
    <subcellularLocation>
        <location evidence="1 7">Nucleus</location>
    </subcellularLocation>
</comment>
<keyword evidence="5 7" id="KW-0508">mRNA splicing</keyword>
<evidence type="ECO:0000256" key="5">
    <source>
        <dbReference type="ARBA" id="ARBA00023187"/>
    </source>
</evidence>
<dbReference type="Proteomes" id="UP001150538">
    <property type="component" value="Unassembled WGS sequence"/>
</dbReference>
<evidence type="ECO:0000313" key="10">
    <source>
        <dbReference type="Proteomes" id="UP001150538"/>
    </source>
</evidence>
<keyword evidence="10" id="KW-1185">Reference proteome</keyword>
<name>A0A9W7ZWH1_9FUNG</name>
<dbReference type="EMBL" id="JANBPU010000186">
    <property type="protein sequence ID" value="KAJ1914657.1"/>
    <property type="molecule type" value="Genomic_DNA"/>
</dbReference>
<proteinExistence type="inferred from homology"/>
<evidence type="ECO:0000256" key="1">
    <source>
        <dbReference type="ARBA" id="ARBA00004123"/>
    </source>
</evidence>
<feature type="region of interest" description="Disordered" evidence="8">
    <location>
        <begin position="52"/>
        <end position="78"/>
    </location>
</feature>
<dbReference type="OrthoDB" id="190958at2759"/>
<feature type="compositionally biased region" description="Acidic residues" evidence="8">
    <location>
        <begin position="63"/>
        <end position="78"/>
    </location>
</feature>
<keyword evidence="6 7" id="KW-0539">Nucleus</keyword>
<evidence type="ECO:0000256" key="3">
    <source>
        <dbReference type="ARBA" id="ARBA00022664"/>
    </source>
</evidence>
<evidence type="ECO:0000256" key="4">
    <source>
        <dbReference type="ARBA" id="ARBA00022728"/>
    </source>
</evidence>
<gene>
    <name evidence="9" type="ORF">H4219_004686</name>
</gene>
<protein>
    <recommendedName>
        <fullName evidence="7">Pre-mRNA-splicing factor 38</fullName>
    </recommendedName>
</protein>
<dbReference type="GO" id="GO:0005681">
    <property type="term" value="C:spliceosomal complex"/>
    <property type="evidence" value="ECO:0007669"/>
    <property type="project" value="UniProtKB-KW"/>
</dbReference>
<comment type="function">
    <text evidence="7">Required for pre-mRNA splicing.</text>
</comment>
<feature type="compositionally biased region" description="Basic and acidic residues" evidence="8">
    <location>
        <begin position="53"/>
        <end position="62"/>
    </location>
</feature>
<evidence type="ECO:0000256" key="8">
    <source>
        <dbReference type="SAM" id="MobiDB-lite"/>
    </source>
</evidence>
<evidence type="ECO:0000256" key="2">
    <source>
        <dbReference type="ARBA" id="ARBA00006164"/>
    </source>
</evidence>
<keyword evidence="4 7" id="KW-0747">Spliceosome</keyword>